<dbReference type="Gramene" id="TuG1812G0200002035.01.T01">
    <property type="protein sequence ID" value="TuG1812G0200002035.01.T01"/>
    <property type="gene ID" value="TuG1812G0200002035.01"/>
</dbReference>
<dbReference type="AlphaFoldDB" id="A0A8R7PCB6"/>
<reference evidence="2" key="2">
    <citation type="submission" date="2018-03" db="EMBL/GenBank/DDBJ databases">
        <title>The Triticum urartu genome reveals the dynamic nature of wheat genome evolution.</title>
        <authorList>
            <person name="Ling H."/>
            <person name="Ma B."/>
            <person name="Shi X."/>
            <person name="Liu H."/>
            <person name="Dong L."/>
            <person name="Sun H."/>
            <person name="Cao Y."/>
            <person name="Gao Q."/>
            <person name="Zheng S."/>
            <person name="Li Y."/>
            <person name="Yu Y."/>
            <person name="Du H."/>
            <person name="Qi M."/>
            <person name="Li Y."/>
            <person name="Yu H."/>
            <person name="Cui Y."/>
            <person name="Wang N."/>
            <person name="Chen C."/>
            <person name="Wu H."/>
            <person name="Zhao Y."/>
            <person name="Zhang J."/>
            <person name="Li Y."/>
            <person name="Zhou W."/>
            <person name="Zhang B."/>
            <person name="Hu W."/>
            <person name="Eijk M."/>
            <person name="Tang J."/>
            <person name="Witsenboer H."/>
            <person name="Zhao S."/>
            <person name="Li Z."/>
            <person name="Zhang A."/>
            <person name="Wang D."/>
            <person name="Liang C."/>
        </authorList>
    </citation>
    <scope>NUCLEOTIDE SEQUENCE [LARGE SCALE GENOMIC DNA]</scope>
    <source>
        <strain evidence="2">cv. G1812</strain>
    </source>
</reference>
<dbReference type="Proteomes" id="UP000015106">
    <property type="component" value="Chromosome 2"/>
</dbReference>
<evidence type="ECO:0008006" key="4">
    <source>
        <dbReference type="Google" id="ProtNLM"/>
    </source>
</evidence>
<evidence type="ECO:0000313" key="3">
    <source>
        <dbReference type="Proteomes" id="UP000015106"/>
    </source>
</evidence>
<reference evidence="3" key="1">
    <citation type="journal article" date="2013" name="Nature">
        <title>Draft genome of the wheat A-genome progenitor Triticum urartu.</title>
        <authorList>
            <person name="Ling H.Q."/>
            <person name="Zhao S."/>
            <person name="Liu D."/>
            <person name="Wang J."/>
            <person name="Sun H."/>
            <person name="Zhang C."/>
            <person name="Fan H."/>
            <person name="Li D."/>
            <person name="Dong L."/>
            <person name="Tao Y."/>
            <person name="Gao C."/>
            <person name="Wu H."/>
            <person name="Li Y."/>
            <person name="Cui Y."/>
            <person name="Guo X."/>
            <person name="Zheng S."/>
            <person name="Wang B."/>
            <person name="Yu K."/>
            <person name="Liang Q."/>
            <person name="Yang W."/>
            <person name="Lou X."/>
            <person name="Chen J."/>
            <person name="Feng M."/>
            <person name="Jian J."/>
            <person name="Zhang X."/>
            <person name="Luo G."/>
            <person name="Jiang Y."/>
            <person name="Liu J."/>
            <person name="Wang Z."/>
            <person name="Sha Y."/>
            <person name="Zhang B."/>
            <person name="Wu H."/>
            <person name="Tang D."/>
            <person name="Shen Q."/>
            <person name="Xue P."/>
            <person name="Zou S."/>
            <person name="Wang X."/>
            <person name="Liu X."/>
            <person name="Wang F."/>
            <person name="Yang Y."/>
            <person name="An X."/>
            <person name="Dong Z."/>
            <person name="Zhang K."/>
            <person name="Zhang X."/>
            <person name="Luo M.C."/>
            <person name="Dvorak J."/>
            <person name="Tong Y."/>
            <person name="Wang J."/>
            <person name="Yang H."/>
            <person name="Li Z."/>
            <person name="Wang D."/>
            <person name="Zhang A."/>
            <person name="Wang J."/>
        </authorList>
    </citation>
    <scope>NUCLEOTIDE SEQUENCE</scope>
    <source>
        <strain evidence="3">cv. G1812</strain>
    </source>
</reference>
<dbReference type="EnsemblPlants" id="TuG1812G0200002035.01.T01">
    <property type="protein sequence ID" value="TuG1812G0200002035.01.T01"/>
    <property type="gene ID" value="TuG1812G0200002035.01"/>
</dbReference>
<sequence>MLHIRIFRRAMLLLLGRRAAHVTRLSCVPCRALYILQEACYHIKITLARECFAFLMKFGEFSLHTSDCWNYVGQVLSGKFNKSRWNFSPYCYSKWS</sequence>
<proteinExistence type="predicted"/>
<accession>A0A8R7PCB6</accession>
<name>A0A8R7PCB6_TRIUA</name>
<keyword evidence="3" id="KW-1185">Reference proteome</keyword>
<feature type="signal peptide" evidence="1">
    <location>
        <begin position="1"/>
        <end position="22"/>
    </location>
</feature>
<organism evidence="2 3">
    <name type="scientific">Triticum urartu</name>
    <name type="common">Red wild einkorn</name>
    <name type="synonym">Crithodium urartu</name>
    <dbReference type="NCBI Taxonomy" id="4572"/>
    <lineage>
        <taxon>Eukaryota</taxon>
        <taxon>Viridiplantae</taxon>
        <taxon>Streptophyta</taxon>
        <taxon>Embryophyta</taxon>
        <taxon>Tracheophyta</taxon>
        <taxon>Spermatophyta</taxon>
        <taxon>Magnoliopsida</taxon>
        <taxon>Liliopsida</taxon>
        <taxon>Poales</taxon>
        <taxon>Poaceae</taxon>
        <taxon>BOP clade</taxon>
        <taxon>Pooideae</taxon>
        <taxon>Triticodae</taxon>
        <taxon>Triticeae</taxon>
        <taxon>Triticinae</taxon>
        <taxon>Triticum</taxon>
    </lineage>
</organism>
<protein>
    <recommendedName>
        <fullName evidence="4">Secreted protein</fullName>
    </recommendedName>
</protein>
<keyword evidence="1" id="KW-0732">Signal</keyword>
<reference evidence="2" key="3">
    <citation type="submission" date="2022-06" db="UniProtKB">
        <authorList>
            <consortium name="EnsemblPlants"/>
        </authorList>
    </citation>
    <scope>IDENTIFICATION</scope>
</reference>
<evidence type="ECO:0000313" key="2">
    <source>
        <dbReference type="EnsemblPlants" id="TuG1812G0200002035.01.T01"/>
    </source>
</evidence>
<evidence type="ECO:0000256" key="1">
    <source>
        <dbReference type="SAM" id="SignalP"/>
    </source>
</evidence>
<feature type="chain" id="PRO_5035804585" description="Secreted protein" evidence="1">
    <location>
        <begin position="23"/>
        <end position="96"/>
    </location>
</feature>